<keyword evidence="3" id="KW-0378">Hydrolase</keyword>
<evidence type="ECO:0008006" key="10">
    <source>
        <dbReference type="Google" id="ProtNLM"/>
    </source>
</evidence>
<dbReference type="SUPFAM" id="SSF102712">
    <property type="entry name" value="JAB1/MPN domain"/>
    <property type="match status" value="1"/>
</dbReference>
<reference evidence="9" key="1">
    <citation type="submission" date="2018-02" db="EMBL/GenBank/DDBJ databases">
        <title>Genome sequencing of Solimonas sp. HR-BB.</title>
        <authorList>
            <person name="Lee Y."/>
            <person name="Jeon C.O."/>
        </authorList>
    </citation>
    <scope>NUCLEOTIDE SEQUENCE [LARGE SCALE GENOMIC DNA]</scope>
    <source>
        <strain evidence="9">HR-U</strain>
    </source>
</reference>
<evidence type="ECO:0000256" key="4">
    <source>
        <dbReference type="ARBA" id="ARBA00022833"/>
    </source>
</evidence>
<dbReference type="Gene3D" id="3.40.140.10">
    <property type="entry name" value="Cytidine Deaminase, domain 2"/>
    <property type="match status" value="1"/>
</dbReference>
<dbReference type="CDD" id="cd01483">
    <property type="entry name" value="E1_enzyme_family"/>
    <property type="match status" value="1"/>
</dbReference>
<dbReference type="GO" id="GO:0046872">
    <property type="term" value="F:metal ion binding"/>
    <property type="evidence" value="ECO:0007669"/>
    <property type="project" value="UniProtKB-KW"/>
</dbReference>
<dbReference type="Proteomes" id="UP000239590">
    <property type="component" value="Unassembled WGS sequence"/>
</dbReference>
<dbReference type="AlphaFoldDB" id="A0A2S7IHV0"/>
<dbReference type="InterPro" id="IPR028090">
    <property type="entry name" value="JAB_dom_prok"/>
</dbReference>
<evidence type="ECO:0000313" key="9">
    <source>
        <dbReference type="Proteomes" id="UP000239590"/>
    </source>
</evidence>
<protein>
    <recommendedName>
        <fullName evidence="10">JAB domain-containing protein</fullName>
    </recommendedName>
</protein>
<dbReference type="InterPro" id="IPR035985">
    <property type="entry name" value="Ubiquitin-activating_enz"/>
</dbReference>
<dbReference type="Pfam" id="PF00899">
    <property type="entry name" value="ThiF"/>
    <property type="match status" value="1"/>
</dbReference>
<feature type="domain" description="THIF-type NAD/FAD binding fold" evidence="6">
    <location>
        <begin position="382"/>
        <end position="541"/>
    </location>
</feature>
<dbReference type="OrthoDB" id="517279at2"/>
<evidence type="ECO:0000256" key="3">
    <source>
        <dbReference type="ARBA" id="ARBA00022801"/>
    </source>
</evidence>
<evidence type="ECO:0000256" key="1">
    <source>
        <dbReference type="ARBA" id="ARBA00022670"/>
    </source>
</evidence>
<comment type="caution">
    <text evidence="8">The sequence shown here is derived from an EMBL/GenBank/DDBJ whole genome shotgun (WGS) entry which is preliminary data.</text>
</comment>
<dbReference type="RefSeq" id="WP_104715118.1">
    <property type="nucleotide sequence ID" value="NZ_PTRA01000004.1"/>
</dbReference>
<keyword evidence="1" id="KW-0645">Protease</keyword>
<evidence type="ECO:0000259" key="7">
    <source>
        <dbReference type="Pfam" id="PF14464"/>
    </source>
</evidence>
<name>A0A2S7IHV0_9BACT</name>
<organism evidence="8 9">
    <name type="scientific">Siphonobacter curvatus</name>
    <dbReference type="NCBI Taxonomy" id="2094562"/>
    <lineage>
        <taxon>Bacteria</taxon>
        <taxon>Pseudomonadati</taxon>
        <taxon>Bacteroidota</taxon>
        <taxon>Cytophagia</taxon>
        <taxon>Cytophagales</taxon>
        <taxon>Cytophagaceae</taxon>
        <taxon>Siphonobacter</taxon>
    </lineage>
</organism>
<dbReference type="GO" id="GO:0008237">
    <property type="term" value="F:metallopeptidase activity"/>
    <property type="evidence" value="ECO:0007669"/>
    <property type="project" value="UniProtKB-KW"/>
</dbReference>
<dbReference type="SUPFAM" id="SSF69572">
    <property type="entry name" value="Activating enzymes of the ubiquitin-like proteins"/>
    <property type="match status" value="1"/>
</dbReference>
<keyword evidence="9" id="KW-1185">Reference proteome</keyword>
<proteinExistence type="predicted"/>
<keyword evidence="5" id="KW-0482">Metalloprotease</keyword>
<feature type="domain" description="JAB" evidence="7">
    <location>
        <begin position="646"/>
        <end position="759"/>
    </location>
</feature>
<evidence type="ECO:0000259" key="6">
    <source>
        <dbReference type="Pfam" id="PF00899"/>
    </source>
</evidence>
<dbReference type="InterPro" id="IPR000594">
    <property type="entry name" value="ThiF_NAD_FAD-bd"/>
</dbReference>
<keyword evidence="2" id="KW-0479">Metal-binding</keyword>
<sequence length="783" mass="88569">MESWFKRHPEYLSEESIRLRRDSNYREHHQALNQVFLSCGEILVRQDRVYRYPILIVYPEATPYALPSIYLLKELLSLKELDELATQNFDEIGELLTDKVKFYNHRHQMANGALCILENDHLETGSSFYHADQLLCRVRDWLGGITSGHFPPDSSEVELFAHLRSLSVDTEFLYSSDYLEESLFQGYFYAGLLAHRKQSKLYNTEHRTFYGFALNGEDSTGILQLRSVERWKSLLPVGIEKAEDLESKKEVVQSAIDERRFLRGYWFSIQKEPQPFDGLTGFLSIIGEGSQEVGLARLHRIISTDIKNLPEELLIAIRFPNRRNILEWQLFKVKKNKEGRGIIFGNSLEDFSETLLANYKVVEVVHSELFSDQSFHQRNATRANRSQLQNQAVVILGCGSLGSEVADMVAKAGVEDIVLVDKETFKAHNAVRHLASLKYIAVAKVLAVSDIIHYHNPFVTTYPIPLNLLDTSILPFFDNSAVGISTIADDNVEGFLNEQAVTNGRAVFYSRALRGGKAARLFRVIPGRDACFHCLSLYSAEENPVVTKVRADPSLPTLTNECNNPVRPASSADLKLISSLTGRLLLDYLQERLPMDQNHWIWSTEADVPFPGTQPFSLTSSFIAPHPACPYCLSLLKKRVQCSSAILDFMRTETQLAPEIETGGILLGRLTNNAITIEAASGPGPAAKKEARYFERDVNFCQEFLDQQFNEFGHVYVGEWHYHPSSDNRPSSFDLKSLEAIASSSQYNTENPVMIILSSEGLPACSVHSRNQDYYSVDLQLTN</sequence>
<accession>A0A2S7IHV0</accession>
<keyword evidence="4" id="KW-0862">Zinc</keyword>
<dbReference type="GO" id="GO:0008641">
    <property type="term" value="F:ubiquitin-like modifier activating enzyme activity"/>
    <property type="evidence" value="ECO:0007669"/>
    <property type="project" value="InterPro"/>
</dbReference>
<gene>
    <name evidence="8" type="ORF">C5O19_19805</name>
</gene>
<evidence type="ECO:0000313" key="8">
    <source>
        <dbReference type="EMBL" id="PQA55658.1"/>
    </source>
</evidence>
<dbReference type="GO" id="GO:0006508">
    <property type="term" value="P:proteolysis"/>
    <property type="evidence" value="ECO:0007669"/>
    <property type="project" value="UniProtKB-KW"/>
</dbReference>
<dbReference type="Gene3D" id="3.40.50.720">
    <property type="entry name" value="NAD(P)-binding Rossmann-like Domain"/>
    <property type="match status" value="1"/>
</dbReference>
<evidence type="ECO:0000256" key="5">
    <source>
        <dbReference type="ARBA" id="ARBA00023049"/>
    </source>
</evidence>
<evidence type="ECO:0000256" key="2">
    <source>
        <dbReference type="ARBA" id="ARBA00022723"/>
    </source>
</evidence>
<dbReference type="Pfam" id="PF14464">
    <property type="entry name" value="Prok-JAB"/>
    <property type="match status" value="1"/>
</dbReference>
<dbReference type="EMBL" id="PTRA01000004">
    <property type="protein sequence ID" value="PQA55658.1"/>
    <property type="molecule type" value="Genomic_DNA"/>
</dbReference>